<feature type="domain" description="U3 small nucleolar RNA-associated protein 20 N-terminal" evidence="2">
    <location>
        <begin position="864"/>
        <end position="1449"/>
    </location>
</feature>
<feature type="region of interest" description="Disordered" evidence="1">
    <location>
        <begin position="2515"/>
        <end position="2569"/>
    </location>
</feature>
<evidence type="ECO:0000313" key="5">
    <source>
        <dbReference type="Proteomes" id="UP000053789"/>
    </source>
</evidence>
<feature type="region of interest" description="Disordered" evidence="1">
    <location>
        <begin position="741"/>
        <end position="761"/>
    </location>
</feature>
<dbReference type="HOGENOM" id="CLU_000327_0_0_1"/>
<dbReference type="PANTHER" id="PTHR17695">
    <property type="entry name" value="SMALL SUBUNIT PROCESSOME COMPONENT 20 HOMOLOG"/>
    <property type="match status" value="1"/>
</dbReference>
<accession>A0A0D2H1R7</accession>
<dbReference type="InterPro" id="IPR011989">
    <property type="entry name" value="ARM-like"/>
</dbReference>
<feature type="compositionally biased region" description="Basic and acidic residues" evidence="1">
    <location>
        <begin position="2547"/>
        <end position="2557"/>
    </location>
</feature>
<dbReference type="SUPFAM" id="SSF48371">
    <property type="entry name" value="ARM repeat"/>
    <property type="match status" value="3"/>
</dbReference>
<name>A0A0D2H1R7_CLAB1</name>
<feature type="compositionally biased region" description="Basic residues" evidence="1">
    <location>
        <begin position="2558"/>
        <end position="2569"/>
    </location>
</feature>
<dbReference type="VEuPathDB" id="FungiDB:Z519_12131"/>
<feature type="compositionally biased region" description="Basic and acidic residues" evidence="1">
    <location>
        <begin position="2517"/>
        <end position="2538"/>
    </location>
</feature>
<keyword evidence="5" id="KW-1185">Reference proteome</keyword>
<dbReference type="PANTHER" id="PTHR17695:SF11">
    <property type="entry name" value="SMALL SUBUNIT PROCESSOME COMPONENT 20 HOMOLOG"/>
    <property type="match status" value="1"/>
</dbReference>
<dbReference type="Pfam" id="PF07539">
    <property type="entry name" value="UTP20_N"/>
    <property type="match status" value="1"/>
</dbReference>
<dbReference type="RefSeq" id="XP_016613897.1">
    <property type="nucleotide sequence ID" value="XM_016769838.1"/>
</dbReference>
<dbReference type="GO" id="GO:0030686">
    <property type="term" value="C:90S preribosome"/>
    <property type="evidence" value="ECO:0007669"/>
    <property type="project" value="TreeGrafter"/>
</dbReference>
<evidence type="ECO:0000259" key="3">
    <source>
        <dbReference type="Pfam" id="PF20416"/>
    </source>
</evidence>
<dbReference type="InterPro" id="IPR052575">
    <property type="entry name" value="SSU_processome_comp_20"/>
</dbReference>
<dbReference type="InterPro" id="IPR011430">
    <property type="entry name" value="UTP20_N"/>
</dbReference>
<dbReference type="Proteomes" id="UP000053789">
    <property type="component" value="Unassembled WGS sequence"/>
</dbReference>
<dbReference type="GeneID" id="27705059"/>
<dbReference type="OrthoDB" id="360653at2759"/>
<dbReference type="Gene3D" id="1.25.10.10">
    <property type="entry name" value="Leucine-rich Repeat Variant"/>
    <property type="match status" value="3"/>
</dbReference>
<evidence type="ECO:0008006" key="6">
    <source>
        <dbReference type="Google" id="ProtNLM"/>
    </source>
</evidence>
<dbReference type="InterPro" id="IPR016024">
    <property type="entry name" value="ARM-type_fold"/>
</dbReference>
<proteinExistence type="predicted"/>
<evidence type="ECO:0000256" key="1">
    <source>
        <dbReference type="SAM" id="MobiDB-lite"/>
    </source>
</evidence>
<dbReference type="InterPro" id="IPR046523">
    <property type="entry name" value="UTP20_dom"/>
</dbReference>
<evidence type="ECO:0000313" key="4">
    <source>
        <dbReference type="EMBL" id="KIW87228.1"/>
    </source>
</evidence>
<protein>
    <recommendedName>
        <fullName evidence="6">HEAT repeat protein</fullName>
    </recommendedName>
</protein>
<reference evidence="4" key="1">
    <citation type="submission" date="2015-01" db="EMBL/GenBank/DDBJ databases">
        <title>The Genome Sequence of Cladophialophora bantiana CBS 173.52.</title>
        <authorList>
            <consortium name="The Broad Institute Genomics Platform"/>
            <person name="Cuomo C."/>
            <person name="de Hoog S."/>
            <person name="Gorbushina A."/>
            <person name="Stielow B."/>
            <person name="Teixiera M."/>
            <person name="Abouelleil A."/>
            <person name="Chapman S.B."/>
            <person name="Priest M."/>
            <person name="Young S.K."/>
            <person name="Wortman J."/>
            <person name="Nusbaum C."/>
            <person name="Birren B."/>
        </authorList>
    </citation>
    <scope>NUCLEOTIDE SEQUENCE [LARGE SCALE GENOMIC DNA]</scope>
    <source>
        <strain evidence="4">CBS 173.52</strain>
    </source>
</reference>
<evidence type="ECO:0000259" key="2">
    <source>
        <dbReference type="Pfam" id="PF07539"/>
    </source>
</evidence>
<sequence>MASTPANLHRFEPFTKRIARLKIDPVHTVEKRKPANNEKDPLQSFFHTALEEWVELNLSRTFTDFLSQAGPLCESLPQLLHHADAVFEILVEHIGKRDELALEPLLSLLTHLAHDLGRGFERYFSRTVQLVAEIAATHEKVEVVEWCFTCLAWIFKYLSKLLVQDLRPLLDIMTPYLSSKKSYIVRFSAESLAFLLRKAAAQFEKNRAHTPLCLAIEHLLDGLTQEDGCTTLGSYQMGVTSLCVESARGIDGQLHSCAVPLLRCLLHRFFHPSNHEQTWRAVEGVLIALMHETKSAAFRPVLVDVLDVTRHFAVSQDVTQLALTLRLLLVVLATRRGSRISAWADFIETFQAVVAAVQSLNEDDYGFRVVVALFIASILQFAPMDQLLPFSQKLLDFTAERFSPKEFFTFSKICAELGKERFTDLVLPRLQQYISTHWSEDEVSLYYMLEWLGQRQINFGGSGSPGSITCPADFGDFILGQLSMEGRVENGSTIEQLAGRLRFVKGACAFADSEITARVLDAYHNLLVGVLEDTGSDLDLRQRAILGWGFDSYLQITPSADQRLKELALLVPKTSAVRFHLPAFVHAVSRLFKKVSAVEGVESRLFNNIRHILLRNLLATTPDLKKRSLELLSALGGPNIKQWLLETTDLMLDILSIPYTPSESRKISMLLRRLPRQQKSVPTDSVFQDLIPFFCLGLLSRYYDQTRIEVCNVLAQVVHSTPTEESAVDVAMQWLQSPANLTQSSRQDAQPAKSPPSSLKCSDVDQLTSLCLSTMDDFRNSSERFRTAIQDTHRLEIPRTPQNGRSLALQVLATVPSSAERRSRLLVPIFLAAPFSRVQMHPEPRSDASTSSHTLSPDPDDHAWSLADRKAMLALFGKFVNPRVLYRSSEVHEKLVDLLGNGNEDVRKLALQAILRWKDPVLSRYEAMLLPLAEGKSTTSDIGTLLVSEEENSIRPADRSSVLPVVLKLIFGIIVGRAGTSGSQDARRKSLLRVLLRLSEDEVSIFLDIALGKLRDTKVKEGHPTLMALEQVHVPEDQQYGFLRLLLSMLEIFQSGFAQYGQQVVDAVVFCVIKASRQNQTAVKQNNTAALSRSIRRTGFQCLVLLFEHCPDVDWPLYLRDLFVDAISPRLDIFASETTQGISGLLCLFATWAHSSHQIGYLGEYDRRLPGVLWQTLAARSTPDEVKLFILNEIVLPWTGVSENEPSVPNKAHDLLKTESDGLLTSLAALLERTPPKAILAAVTMVLPKIAPFAESPGSRQSILKLLTTLLCDDGLKLSPKVKGQLLLSVHSFLAVDDTLEQTSHLQLLAPISSLFNYFKDHASRQVLCEVLERLSTFNQGLVHTARLCKDLNAMSSQRLEEIDYDKRLQAFQSIQTLEFNEVGSMCQPIIYNLLFFLRTSQDFTIRSNALECIKKLIIKALEVGSSDLDNLILSSIVPVAKKCMRHESELARADFVTLLGLLVQHARNNEELANMTPLLVGNDEEASFFSNILHIQQHRRLRAIRRLVSEVEKGQINTTNIVEIFIPLLEMFVYDTGTDESAQSAKGQSITAIGTLLQWIDWKHFKVLFRRYKNDLDVTGSEQKATNRLLAHATDALLSANSPRREDSELEQGQLIFRLAESLPEKGIVEQELKLHFIPKLAELVHYKDEAEISFRLPIAVIAVRLITLLPPHEIPVAAAPVTLDIAQILRSRAQESRDAARKALCEVVLVLGPSSLQFVLKEMRTALTRGYQLHVVSYTLHAILVALVPQIKHGDLDYCGEDLVSVIMDDIFGAVGEEKDNQDYTSSMKEVKSSKSFDSMELLARSISVPSVSKLVAPVQTLLSGTLTAKQVRQVDELLRRIGSGLSQNPSANKRDVLTFAYQLIQSLYRQEESGQVQVYTNDEKNRQRYLVQLSSASETTQSRSSALLHKLAKFALDLVRSTLQRFAEVLTVENLHGFLPIVGDALVEGQEDVKISALRLLSAIIKLPMPELEQNLPLYISEAVKVVRISPSTNEEGAQAALKLMAAVLRERKSIKVKESDIAELLQRVAPDIEAPDRQGVTFNFIRAVMGRKIQLPEVYNLADKIGVMMVTNQTKEARDIARGVFVHFLVEYPQSSSRWSKQQKFLMKNLQYEYPDGRQSVMEAINILIGKIKGQIAQELISAFFLPILLRIVNDDNETCRQLAGALLGRLFSLADRGHLNNMIEPLNNLIDQEENSALKKLSMQAYAILLDTDVSLTGEEVNKIRSNIATCLEATSVTDKDEWELHFQALLLLLKLAQSYPGTVLTQKQASLWSHVWTSLIHSNPWIQSTSADLTIQFLGQCISSRGSRLPLTCEHGLSMDSEGLLGILKASTRILRRTTGNEDLSAQMEQILLFLGPCLEENLLSIEVNQNPGDVGEFEGEDRAISGGKTRRIPATQYLLDQLARTLRTEPAALTSPALLPKKSSLRLLSNLIPILSVTNLPNSQIRAIMVSLQHMTDTNTIRPRSADPTFGAAYQNLVELAHTVMARLQKKLGDVEYVRAVTEASKIMRQRREERRTKRRVDRVAEPEKAARDKKRKTDRKKERLREIGRAHQKRRRETGMS</sequence>
<dbReference type="EMBL" id="KN847005">
    <property type="protein sequence ID" value="KIW87228.1"/>
    <property type="molecule type" value="Genomic_DNA"/>
</dbReference>
<gene>
    <name evidence="4" type="ORF">Z519_12131</name>
</gene>
<dbReference type="Pfam" id="PF20416">
    <property type="entry name" value="UTP20"/>
    <property type="match status" value="1"/>
</dbReference>
<feature type="domain" description="U3 small nucleolar RNA-associated protein 20" evidence="3">
    <location>
        <begin position="1650"/>
        <end position="1867"/>
    </location>
</feature>
<dbReference type="GO" id="GO:0032040">
    <property type="term" value="C:small-subunit processome"/>
    <property type="evidence" value="ECO:0007669"/>
    <property type="project" value="TreeGrafter"/>
</dbReference>
<organism evidence="4 5">
    <name type="scientific">Cladophialophora bantiana (strain ATCC 10958 / CBS 173.52 / CDC B-1940 / NIH 8579)</name>
    <name type="common">Xylohypha bantiana</name>
    <dbReference type="NCBI Taxonomy" id="1442370"/>
    <lineage>
        <taxon>Eukaryota</taxon>
        <taxon>Fungi</taxon>
        <taxon>Dikarya</taxon>
        <taxon>Ascomycota</taxon>
        <taxon>Pezizomycotina</taxon>
        <taxon>Eurotiomycetes</taxon>
        <taxon>Chaetothyriomycetidae</taxon>
        <taxon>Chaetothyriales</taxon>
        <taxon>Herpotrichiellaceae</taxon>
        <taxon>Cladophialophora</taxon>
    </lineage>
</organism>